<reference evidence="2 3" key="1">
    <citation type="submission" date="2023-05" db="EMBL/GenBank/DDBJ databases">
        <title>B98-5 Cell Line De Novo Hybrid Assembly: An Optical Mapping Approach.</title>
        <authorList>
            <person name="Kananen K."/>
            <person name="Auerbach J.A."/>
            <person name="Kautto E."/>
            <person name="Blachly J.S."/>
        </authorList>
    </citation>
    <scope>NUCLEOTIDE SEQUENCE [LARGE SCALE GENOMIC DNA]</scope>
    <source>
        <strain evidence="2">B95-8</strain>
        <tissue evidence="2">Cell line</tissue>
    </source>
</reference>
<evidence type="ECO:0008006" key="4">
    <source>
        <dbReference type="Google" id="ProtNLM"/>
    </source>
</evidence>
<sequence>MLLRGFLAPYSMTSLSASPASGPPYSMTSLSASPASGPPYSMTSLSASPASGPPLFDDVTFRFSCFWPFMLLRGFLAPYSMTSLSASAASGRLCAFVGS</sequence>
<evidence type="ECO:0000256" key="1">
    <source>
        <dbReference type="SAM" id="MobiDB-lite"/>
    </source>
</evidence>
<organism evidence="2 3">
    <name type="scientific">Saguinus oedipus</name>
    <name type="common">Cotton-top tamarin</name>
    <name type="synonym">Oedipomidas oedipus</name>
    <dbReference type="NCBI Taxonomy" id="9490"/>
    <lineage>
        <taxon>Eukaryota</taxon>
        <taxon>Metazoa</taxon>
        <taxon>Chordata</taxon>
        <taxon>Craniata</taxon>
        <taxon>Vertebrata</taxon>
        <taxon>Euteleostomi</taxon>
        <taxon>Mammalia</taxon>
        <taxon>Eutheria</taxon>
        <taxon>Euarchontoglires</taxon>
        <taxon>Primates</taxon>
        <taxon>Haplorrhini</taxon>
        <taxon>Platyrrhini</taxon>
        <taxon>Cebidae</taxon>
        <taxon>Callitrichinae</taxon>
        <taxon>Saguinus</taxon>
    </lineage>
</organism>
<comment type="caution">
    <text evidence="2">The sequence shown here is derived from an EMBL/GenBank/DDBJ whole genome shotgun (WGS) entry which is preliminary data.</text>
</comment>
<accession>A0ABQ9TCT8</accession>
<evidence type="ECO:0000313" key="2">
    <source>
        <dbReference type="EMBL" id="KAK2082012.1"/>
    </source>
</evidence>
<dbReference type="Proteomes" id="UP001266305">
    <property type="component" value="Unassembled WGS sequence"/>
</dbReference>
<keyword evidence="3" id="KW-1185">Reference proteome</keyword>
<protein>
    <recommendedName>
        <fullName evidence="4">Secreted protein</fullName>
    </recommendedName>
</protein>
<dbReference type="EMBL" id="JASSZA010000046">
    <property type="protein sequence ID" value="KAK2082012.1"/>
    <property type="molecule type" value="Genomic_DNA"/>
</dbReference>
<evidence type="ECO:0000313" key="3">
    <source>
        <dbReference type="Proteomes" id="UP001266305"/>
    </source>
</evidence>
<gene>
    <name evidence="2" type="ORF">P7K49_040089</name>
</gene>
<name>A0ABQ9TCT8_SAGOE</name>
<proteinExistence type="predicted"/>
<feature type="region of interest" description="Disordered" evidence="1">
    <location>
        <begin position="13"/>
        <end position="51"/>
    </location>
</feature>